<dbReference type="AlphaFoldDB" id="A0A3S5EUT7"/>
<sequence length="127" mass="15078">MKKLVLGAAFLTLGTFAMAQQNQRMQKMDPAKMEQRQADHMKQMKMDLNLTDAQVIKIKALQDKRMSERQQNAPQIQAERKARMEMMQAKRTQHDVEMKQILTPEQYQNWKKNMQQKMQKRQPVMKG</sequence>
<dbReference type="EMBL" id="LR134441">
    <property type="protein sequence ID" value="VEH99727.1"/>
    <property type="molecule type" value="Genomic_DNA"/>
</dbReference>
<accession>A0A3S5EUT7</accession>
<gene>
    <name evidence="2" type="ORF">NCTC13489_01687</name>
</gene>
<evidence type="ECO:0000256" key="1">
    <source>
        <dbReference type="SAM" id="SignalP"/>
    </source>
</evidence>
<dbReference type="OrthoDB" id="956918at2"/>
<feature type="chain" id="PRO_5018752822" description="LTXXQ motif family protein" evidence="1">
    <location>
        <begin position="20"/>
        <end position="127"/>
    </location>
</feature>
<proteinExistence type="predicted"/>
<feature type="signal peptide" evidence="1">
    <location>
        <begin position="1"/>
        <end position="19"/>
    </location>
</feature>
<protein>
    <recommendedName>
        <fullName evidence="4">LTXXQ motif family protein</fullName>
    </recommendedName>
</protein>
<dbReference type="Proteomes" id="UP000270036">
    <property type="component" value="Chromosome"/>
</dbReference>
<evidence type="ECO:0000313" key="2">
    <source>
        <dbReference type="EMBL" id="VEH99727.1"/>
    </source>
</evidence>
<dbReference type="RefSeq" id="WP_074726747.1">
    <property type="nucleotide sequence ID" value="NZ_FOIX01000004.1"/>
</dbReference>
<keyword evidence="1" id="KW-0732">Signal</keyword>
<reference evidence="2 3" key="1">
    <citation type="submission" date="2018-12" db="EMBL/GenBank/DDBJ databases">
        <authorList>
            <consortium name="Pathogen Informatics"/>
        </authorList>
    </citation>
    <scope>NUCLEOTIDE SEQUENCE [LARGE SCALE GENOMIC DNA]</scope>
    <source>
        <strain evidence="2 3">NCTC13489</strain>
    </source>
</reference>
<dbReference type="KEGG" id="cant:NCTC13489_01687"/>
<evidence type="ECO:0008006" key="4">
    <source>
        <dbReference type="Google" id="ProtNLM"/>
    </source>
</evidence>
<evidence type="ECO:0000313" key="3">
    <source>
        <dbReference type="Proteomes" id="UP000270036"/>
    </source>
</evidence>
<organism evidence="2 3">
    <name type="scientific">Kaistella antarctica</name>
    <dbReference type="NCBI Taxonomy" id="266748"/>
    <lineage>
        <taxon>Bacteria</taxon>
        <taxon>Pseudomonadati</taxon>
        <taxon>Bacteroidota</taxon>
        <taxon>Flavobacteriia</taxon>
        <taxon>Flavobacteriales</taxon>
        <taxon>Weeksellaceae</taxon>
        <taxon>Chryseobacterium group</taxon>
        <taxon>Kaistella</taxon>
    </lineage>
</organism>
<name>A0A3S5EUT7_9FLAO</name>